<organism evidence="2 3">
    <name type="scientific">Hebeloma cylindrosporum</name>
    <dbReference type="NCBI Taxonomy" id="76867"/>
    <lineage>
        <taxon>Eukaryota</taxon>
        <taxon>Fungi</taxon>
        <taxon>Dikarya</taxon>
        <taxon>Basidiomycota</taxon>
        <taxon>Agaricomycotina</taxon>
        <taxon>Agaricomycetes</taxon>
        <taxon>Agaricomycetidae</taxon>
        <taxon>Agaricales</taxon>
        <taxon>Agaricineae</taxon>
        <taxon>Hymenogastraceae</taxon>
        <taxon>Hebeloma</taxon>
    </lineage>
</organism>
<evidence type="ECO:0000313" key="3">
    <source>
        <dbReference type="Proteomes" id="UP000053424"/>
    </source>
</evidence>
<accession>A0A0C3BHI4</accession>
<feature type="region of interest" description="Disordered" evidence="1">
    <location>
        <begin position="77"/>
        <end position="130"/>
    </location>
</feature>
<reference evidence="2 3" key="1">
    <citation type="submission" date="2014-04" db="EMBL/GenBank/DDBJ databases">
        <authorList>
            <consortium name="DOE Joint Genome Institute"/>
            <person name="Kuo A."/>
            <person name="Gay G."/>
            <person name="Dore J."/>
            <person name="Kohler A."/>
            <person name="Nagy L.G."/>
            <person name="Floudas D."/>
            <person name="Copeland A."/>
            <person name="Barry K.W."/>
            <person name="Cichocki N."/>
            <person name="Veneault-Fourrey C."/>
            <person name="LaButti K."/>
            <person name="Lindquist E.A."/>
            <person name="Lipzen A."/>
            <person name="Lundell T."/>
            <person name="Morin E."/>
            <person name="Murat C."/>
            <person name="Sun H."/>
            <person name="Tunlid A."/>
            <person name="Henrissat B."/>
            <person name="Grigoriev I.V."/>
            <person name="Hibbett D.S."/>
            <person name="Martin F."/>
            <person name="Nordberg H.P."/>
            <person name="Cantor M.N."/>
            <person name="Hua S.X."/>
        </authorList>
    </citation>
    <scope>NUCLEOTIDE SEQUENCE [LARGE SCALE GENOMIC DNA]</scope>
    <source>
        <strain evidence="3">h7</strain>
    </source>
</reference>
<evidence type="ECO:0000313" key="2">
    <source>
        <dbReference type="EMBL" id="KIM36160.1"/>
    </source>
</evidence>
<dbReference type="EMBL" id="KN831808">
    <property type="protein sequence ID" value="KIM36160.1"/>
    <property type="molecule type" value="Genomic_DNA"/>
</dbReference>
<name>A0A0C3BHI4_HEBCY</name>
<evidence type="ECO:0000256" key="1">
    <source>
        <dbReference type="SAM" id="MobiDB-lite"/>
    </source>
</evidence>
<feature type="region of interest" description="Disordered" evidence="1">
    <location>
        <begin position="705"/>
        <end position="737"/>
    </location>
</feature>
<protein>
    <submittedName>
        <fullName evidence="2">Uncharacterized protein</fullName>
    </submittedName>
</protein>
<dbReference type="Proteomes" id="UP000053424">
    <property type="component" value="Unassembled WGS sequence"/>
</dbReference>
<reference evidence="3" key="2">
    <citation type="submission" date="2015-01" db="EMBL/GenBank/DDBJ databases">
        <title>Evolutionary Origins and Diversification of the Mycorrhizal Mutualists.</title>
        <authorList>
            <consortium name="DOE Joint Genome Institute"/>
            <consortium name="Mycorrhizal Genomics Consortium"/>
            <person name="Kohler A."/>
            <person name="Kuo A."/>
            <person name="Nagy L.G."/>
            <person name="Floudas D."/>
            <person name="Copeland A."/>
            <person name="Barry K.W."/>
            <person name="Cichocki N."/>
            <person name="Veneault-Fourrey C."/>
            <person name="LaButti K."/>
            <person name="Lindquist E.A."/>
            <person name="Lipzen A."/>
            <person name="Lundell T."/>
            <person name="Morin E."/>
            <person name="Murat C."/>
            <person name="Riley R."/>
            <person name="Ohm R."/>
            <person name="Sun H."/>
            <person name="Tunlid A."/>
            <person name="Henrissat B."/>
            <person name="Grigoriev I.V."/>
            <person name="Hibbett D.S."/>
            <person name="Martin F."/>
        </authorList>
    </citation>
    <scope>NUCLEOTIDE SEQUENCE [LARGE SCALE GENOMIC DNA]</scope>
    <source>
        <strain evidence="3">h7</strain>
    </source>
</reference>
<dbReference type="HOGENOM" id="CLU_311913_0_0_1"/>
<dbReference type="AlphaFoldDB" id="A0A0C3BHI4"/>
<gene>
    <name evidence="2" type="ORF">M413DRAFT_31913</name>
</gene>
<sequence length="941" mass="102452">MAWYQGVLSWLIAFYYVLYDHIASAIRAVVAVFKTGQGEPILPIAVTRNSFNGEFNPVMGGIPVPWVQFNPAMRRYSPKPRRSTPAYGTYPPSNPTPGDDTSVLDIVPDHTASSSPLSPVNTPSHEGSLETSALPMDNALVVYRPVVASPIASPSALDIVSEIEQVVNLSKGEVTNDVKDVDSNALAMVRYQPVFGISPKHHGCIDILAFASRPQTQEYRTRAYLGTLPPSVVSFSIITELERAGDLSKEEATIEVKDGDNKELAMVRYQPVLDASYERRGGVDIPAAASSSTFENNNVIVKRVLNVPIAVNRQSIQRDTTFDMSGFFSPRLESVFKTFVGFDDNRLSAILDQGVEFSEGPGTPLPPLPSRRRGGIDIPAAASSSTARNKKIKKRVCKAAVLGVAVNHQSIRHDPQALDMSPQIESANVPVLGATVKRESIQYGPPQLEFFKTYIPVADGNRVSAILDDGPDFLNRRIAERRVPNAPVLDAAVKRESIQYDSTLDISAFMSPQLEFESVFKTYTPDVDSDGNRLSAILDQGLEGKGAPLPNSALIREMTTRFRRKSQKPIIKALVQTAGADSLDALVLEPRDAQKRPSLTLMEKCLSISILVRSSPIVQEETLSESNQHQVNDSESFLSDPPVDSFSIGLTGIRPLSGTSSLPVVAAVESPPTVPEDSAALVMSIATRLAADWDDDDLAYDPRARFEEDSDTGDEGDDEISSTSSGIDQTASDYLPARDLENINKDVSSPLEDSRVFWVDSPVSESTSPSSEDDGSDVLEVPSAIILKPIRKHSSRRLGIYGSFVVNQQVSENYSPEVLVDSPLSDSTSPTSVGGESDEFERLSKIDLERSRKHLNRRLGIFGGASSRPVVEPAQVPFPVPVEDGVVYNRAPPRRPLLLSTHSSIRSPRKRISGLQPLQLPRIVSMRHLAIGVPSPVKNAF</sequence>
<feature type="compositionally biased region" description="Polar residues" evidence="1">
    <location>
        <begin position="111"/>
        <end position="130"/>
    </location>
</feature>
<proteinExistence type="predicted"/>
<feature type="compositionally biased region" description="Polar residues" evidence="1">
    <location>
        <begin position="721"/>
        <end position="732"/>
    </location>
</feature>
<keyword evidence="3" id="KW-1185">Reference proteome</keyword>
<feature type="compositionally biased region" description="Acidic residues" evidence="1">
    <location>
        <begin position="708"/>
        <end position="720"/>
    </location>
</feature>